<name>A0ACC0LWL5_RHOML</name>
<evidence type="ECO:0000313" key="2">
    <source>
        <dbReference type="Proteomes" id="UP001062846"/>
    </source>
</evidence>
<proteinExistence type="predicted"/>
<organism evidence="1 2">
    <name type="scientific">Rhododendron molle</name>
    <name type="common">Chinese azalea</name>
    <name type="synonym">Azalea mollis</name>
    <dbReference type="NCBI Taxonomy" id="49168"/>
    <lineage>
        <taxon>Eukaryota</taxon>
        <taxon>Viridiplantae</taxon>
        <taxon>Streptophyta</taxon>
        <taxon>Embryophyta</taxon>
        <taxon>Tracheophyta</taxon>
        <taxon>Spermatophyta</taxon>
        <taxon>Magnoliopsida</taxon>
        <taxon>eudicotyledons</taxon>
        <taxon>Gunneridae</taxon>
        <taxon>Pentapetalae</taxon>
        <taxon>asterids</taxon>
        <taxon>Ericales</taxon>
        <taxon>Ericaceae</taxon>
        <taxon>Ericoideae</taxon>
        <taxon>Rhodoreae</taxon>
        <taxon>Rhododendron</taxon>
    </lineage>
</organism>
<keyword evidence="2" id="KW-1185">Reference proteome</keyword>
<sequence>MVCIAPCSDRASDGLDIISVMNGSRSLVAKMRSEPSNARSDCSEMRLKHNIFG</sequence>
<reference evidence="1" key="1">
    <citation type="submission" date="2022-02" db="EMBL/GenBank/DDBJ databases">
        <title>Plant Genome Project.</title>
        <authorList>
            <person name="Zhang R.-G."/>
        </authorList>
    </citation>
    <scope>NUCLEOTIDE SEQUENCE</scope>
    <source>
        <strain evidence="1">AT1</strain>
    </source>
</reference>
<dbReference type="EMBL" id="CM046398">
    <property type="protein sequence ID" value="KAI8533025.1"/>
    <property type="molecule type" value="Genomic_DNA"/>
</dbReference>
<dbReference type="Proteomes" id="UP001062846">
    <property type="component" value="Chromosome 11"/>
</dbReference>
<comment type="caution">
    <text evidence="1">The sequence shown here is derived from an EMBL/GenBank/DDBJ whole genome shotgun (WGS) entry which is preliminary data.</text>
</comment>
<evidence type="ECO:0000313" key="1">
    <source>
        <dbReference type="EMBL" id="KAI8533025.1"/>
    </source>
</evidence>
<protein>
    <submittedName>
        <fullName evidence="1">Uncharacterized protein</fullName>
    </submittedName>
</protein>
<gene>
    <name evidence="1" type="ORF">RHMOL_Rhmol11G0264100</name>
</gene>
<accession>A0ACC0LWL5</accession>